<evidence type="ECO:0000313" key="3">
    <source>
        <dbReference type="Proteomes" id="UP000257109"/>
    </source>
</evidence>
<proteinExistence type="predicted"/>
<dbReference type="AlphaFoldDB" id="A0A371FRJ9"/>
<gene>
    <name evidence="2" type="ORF">CR513_38443</name>
</gene>
<comment type="caution">
    <text evidence="2">The sequence shown here is derived from an EMBL/GenBank/DDBJ whole genome shotgun (WGS) entry which is preliminary data.</text>
</comment>
<dbReference type="EMBL" id="QJKJ01008062">
    <property type="protein sequence ID" value="RDX80936.1"/>
    <property type="molecule type" value="Genomic_DNA"/>
</dbReference>
<feature type="non-terminal residue" evidence="2">
    <location>
        <position position="1"/>
    </location>
</feature>
<sequence length="130" mass="14416">MVGDGLPIEDKQVFGKLKTKHYKVIATLQSDFAMFSNYFSTNSLRFALMILGRVKLVTLIASLLGIGNYNGFMKNCTSSLKVVSSLTQPQKLAQKTLYLANVGLWFLFPIIESASTANTDLTDADYQNYS</sequence>
<organism evidence="2 3">
    <name type="scientific">Mucuna pruriens</name>
    <name type="common">Velvet bean</name>
    <name type="synonym">Dolichos pruriens</name>
    <dbReference type="NCBI Taxonomy" id="157652"/>
    <lineage>
        <taxon>Eukaryota</taxon>
        <taxon>Viridiplantae</taxon>
        <taxon>Streptophyta</taxon>
        <taxon>Embryophyta</taxon>
        <taxon>Tracheophyta</taxon>
        <taxon>Spermatophyta</taxon>
        <taxon>Magnoliopsida</taxon>
        <taxon>eudicotyledons</taxon>
        <taxon>Gunneridae</taxon>
        <taxon>Pentapetalae</taxon>
        <taxon>rosids</taxon>
        <taxon>fabids</taxon>
        <taxon>Fabales</taxon>
        <taxon>Fabaceae</taxon>
        <taxon>Papilionoideae</taxon>
        <taxon>50 kb inversion clade</taxon>
        <taxon>NPAAA clade</taxon>
        <taxon>indigoferoid/millettioid clade</taxon>
        <taxon>Phaseoleae</taxon>
        <taxon>Mucuna</taxon>
    </lineage>
</organism>
<evidence type="ECO:0000313" key="2">
    <source>
        <dbReference type="EMBL" id="RDX80936.1"/>
    </source>
</evidence>
<reference evidence="2" key="1">
    <citation type="submission" date="2018-05" db="EMBL/GenBank/DDBJ databases">
        <title>Draft genome of Mucuna pruriens seed.</title>
        <authorList>
            <person name="Nnadi N.E."/>
            <person name="Vos R."/>
            <person name="Hasami M.H."/>
            <person name="Devisetty U.K."/>
            <person name="Aguiy J.C."/>
        </authorList>
    </citation>
    <scope>NUCLEOTIDE SEQUENCE [LARGE SCALE GENOMIC DNA]</scope>
    <source>
        <strain evidence="2">JCA_2017</strain>
    </source>
</reference>
<dbReference type="Proteomes" id="UP000257109">
    <property type="component" value="Unassembled WGS sequence"/>
</dbReference>
<accession>A0A371FRJ9</accession>
<evidence type="ECO:0000256" key="1">
    <source>
        <dbReference type="SAM" id="Phobius"/>
    </source>
</evidence>
<keyword evidence="3" id="KW-1185">Reference proteome</keyword>
<keyword evidence="1" id="KW-1133">Transmembrane helix</keyword>
<keyword evidence="1" id="KW-0472">Membrane</keyword>
<dbReference type="OrthoDB" id="264392at2759"/>
<feature type="transmembrane region" description="Helical" evidence="1">
    <location>
        <begin position="44"/>
        <end position="66"/>
    </location>
</feature>
<protein>
    <submittedName>
        <fullName evidence="2">Folate-biopterin transporter 1, chloroplastic</fullName>
    </submittedName>
</protein>
<keyword evidence="1" id="KW-0812">Transmembrane</keyword>
<name>A0A371FRJ9_MUCPR</name>
<dbReference type="STRING" id="157652.A0A371FRJ9"/>